<evidence type="ECO:0000256" key="1">
    <source>
        <dbReference type="ARBA" id="ARBA00004141"/>
    </source>
</evidence>
<evidence type="ECO:0000256" key="3">
    <source>
        <dbReference type="ARBA" id="ARBA00022692"/>
    </source>
</evidence>
<evidence type="ECO:0000256" key="4">
    <source>
        <dbReference type="ARBA" id="ARBA00022989"/>
    </source>
</evidence>
<dbReference type="Proteomes" id="UP000325372">
    <property type="component" value="Unassembled WGS sequence"/>
</dbReference>
<comment type="caution">
    <text evidence="7">The sequence shown here is derived from an EMBL/GenBank/DDBJ whole genome shotgun (WGS) entry which is preliminary data.</text>
</comment>
<feature type="transmembrane region" description="Helical" evidence="6">
    <location>
        <begin position="280"/>
        <end position="299"/>
    </location>
</feature>
<keyword evidence="5 6" id="KW-0472">Membrane</keyword>
<feature type="transmembrane region" description="Helical" evidence="6">
    <location>
        <begin position="12"/>
        <end position="31"/>
    </location>
</feature>
<feature type="transmembrane region" description="Helical" evidence="6">
    <location>
        <begin position="160"/>
        <end position="182"/>
    </location>
</feature>
<feature type="transmembrane region" description="Helical" evidence="6">
    <location>
        <begin position="245"/>
        <end position="273"/>
    </location>
</feature>
<comment type="subcellular location">
    <subcellularLocation>
        <location evidence="1">Membrane</location>
        <topology evidence="1">Multi-pass membrane protein</topology>
    </subcellularLocation>
</comment>
<evidence type="ECO:0000313" key="7">
    <source>
        <dbReference type="EMBL" id="KAA9131975.1"/>
    </source>
</evidence>
<protein>
    <submittedName>
        <fullName evidence="7">AI-2E family transporter</fullName>
    </submittedName>
</protein>
<evidence type="ECO:0000256" key="6">
    <source>
        <dbReference type="SAM" id="Phobius"/>
    </source>
</evidence>
<feature type="transmembrane region" description="Helical" evidence="6">
    <location>
        <begin position="314"/>
        <end position="340"/>
    </location>
</feature>
<dbReference type="RefSeq" id="WP_150863765.1">
    <property type="nucleotide sequence ID" value="NZ_VYXP01000004.1"/>
</dbReference>
<keyword evidence="8" id="KW-1185">Reference proteome</keyword>
<dbReference type="Pfam" id="PF01594">
    <property type="entry name" value="AI-2E_transport"/>
    <property type="match status" value="1"/>
</dbReference>
<reference evidence="7 8" key="1">
    <citation type="submission" date="2019-09" db="EMBL/GenBank/DDBJ databases">
        <title>Wenzhouxiangella sp. Genome sequencing and assembly.</title>
        <authorList>
            <person name="Zhang R."/>
        </authorList>
    </citation>
    <scope>NUCLEOTIDE SEQUENCE [LARGE SCALE GENOMIC DNA]</scope>
    <source>
        <strain evidence="7 8">W260</strain>
    </source>
</reference>
<proteinExistence type="inferred from homology"/>
<feature type="transmembrane region" description="Helical" evidence="6">
    <location>
        <begin position="216"/>
        <end position="239"/>
    </location>
</feature>
<keyword evidence="3 6" id="KW-0812">Transmembrane</keyword>
<organism evidence="7 8">
    <name type="scientific">Marinihelvus fidelis</name>
    <dbReference type="NCBI Taxonomy" id="2613842"/>
    <lineage>
        <taxon>Bacteria</taxon>
        <taxon>Pseudomonadati</taxon>
        <taxon>Pseudomonadota</taxon>
        <taxon>Gammaproteobacteria</taxon>
        <taxon>Chromatiales</taxon>
        <taxon>Wenzhouxiangellaceae</taxon>
        <taxon>Marinihelvus</taxon>
    </lineage>
</organism>
<dbReference type="AlphaFoldDB" id="A0A5N0TAE5"/>
<keyword evidence="4 6" id="KW-1133">Transmembrane helix</keyword>
<feature type="transmembrane region" description="Helical" evidence="6">
    <location>
        <begin position="68"/>
        <end position="89"/>
    </location>
</feature>
<dbReference type="EMBL" id="VYXP01000004">
    <property type="protein sequence ID" value="KAA9131975.1"/>
    <property type="molecule type" value="Genomic_DNA"/>
</dbReference>
<evidence type="ECO:0000256" key="2">
    <source>
        <dbReference type="ARBA" id="ARBA00009773"/>
    </source>
</evidence>
<dbReference type="GO" id="GO:0016020">
    <property type="term" value="C:membrane"/>
    <property type="evidence" value="ECO:0007669"/>
    <property type="project" value="UniProtKB-SubCell"/>
</dbReference>
<evidence type="ECO:0000313" key="8">
    <source>
        <dbReference type="Proteomes" id="UP000325372"/>
    </source>
</evidence>
<dbReference type="InterPro" id="IPR002549">
    <property type="entry name" value="AI-2E-like"/>
</dbReference>
<feature type="transmembrane region" description="Helical" evidence="6">
    <location>
        <begin position="37"/>
        <end position="56"/>
    </location>
</feature>
<accession>A0A5N0TAE5</accession>
<name>A0A5N0TAE5_9GAMM</name>
<comment type="similarity">
    <text evidence="2">Belongs to the autoinducer-2 exporter (AI-2E) (TC 2.A.86) family.</text>
</comment>
<sequence>MSEPILSRPVRYGIEIAVYLLLIFGIIGWCLQILSPFISFLIWGVIIAVSVHTPYLKMRAALGNRGKLAITLFIVIGLGIIIAPVWLFGESLLSSAQDMREQLQSGQVAIPAANERVKNVPVIGDKIYTNWTDAASNFSGWLNEHGEQARKVADAAIHKVTGLGMTVLQFIAATLIAALFLANARSSEGVVNKFFHRLAGPMGDEMQTLAVSTIRSVTVGVLGIAAIQAFLGGLGMVLMDVPAAGFLALLILVVAVAQLPPWLVLLPVIFYVFSTQGSSVATIIFAVWSIIVSFADMALKPMLLGRGVEAPMPVILLGAIGGLIHSGIVGLFIGAVVLAIGYKLVVAWFDAGRIPPETADRE</sequence>
<gene>
    <name evidence="7" type="ORF">F3N42_07325</name>
</gene>
<evidence type="ECO:0000256" key="5">
    <source>
        <dbReference type="ARBA" id="ARBA00023136"/>
    </source>
</evidence>